<evidence type="ECO:0000313" key="1">
    <source>
        <dbReference type="EMBL" id="EPZ35191.1"/>
    </source>
</evidence>
<protein>
    <submittedName>
        <fullName evidence="1">Uncharacterized protein</fullName>
    </submittedName>
</protein>
<sequence>MNRLEQRRRNVFAERPAPCFHRTIDIVKSQRTVLKTAALTDDDDKSLPPLSPTPFSIEKVNEKECAVCFFVIEPGFDSYINKGRMPVISIAVTRIENGSNMEPMRLEEQRKPKLGALTRLKSIILNKRWNLVSPFSRPRFSNGHNRESSIWMFQSILPVILNL</sequence>
<reference evidence="1 2" key="1">
    <citation type="journal article" date="2013" name="Curr. Biol.">
        <title>Shared signatures of parasitism and phylogenomics unite Cryptomycota and microsporidia.</title>
        <authorList>
            <person name="James T.Y."/>
            <person name="Pelin A."/>
            <person name="Bonen L."/>
            <person name="Ahrendt S."/>
            <person name="Sain D."/>
            <person name="Corradi N."/>
            <person name="Stajich J.E."/>
        </authorList>
    </citation>
    <scope>NUCLEOTIDE SEQUENCE [LARGE SCALE GENOMIC DNA]</scope>
    <source>
        <strain evidence="1 2">CSF55</strain>
    </source>
</reference>
<dbReference type="AlphaFoldDB" id="A0A075B2L4"/>
<proteinExistence type="predicted"/>
<accession>A0A075B2L4</accession>
<organism evidence="1 2">
    <name type="scientific">Rozella allomycis (strain CSF55)</name>
    <dbReference type="NCBI Taxonomy" id="988480"/>
    <lineage>
        <taxon>Eukaryota</taxon>
        <taxon>Fungi</taxon>
        <taxon>Fungi incertae sedis</taxon>
        <taxon>Cryptomycota</taxon>
        <taxon>Cryptomycota incertae sedis</taxon>
        <taxon>Rozella</taxon>
    </lineage>
</organism>
<gene>
    <name evidence="1" type="ORF">O9G_004202</name>
</gene>
<dbReference type="Proteomes" id="UP000030755">
    <property type="component" value="Unassembled WGS sequence"/>
</dbReference>
<dbReference type="EMBL" id="KE560855">
    <property type="protein sequence ID" value="EPZ35191.1"/>
    <property type="molecule type" value="Genomic_DNA"/>
</dbReference>
<keyword evidence="2" id="KW-1185">Reference proteome</keyword>
<name>A0A075B2L4_ROZAC</name>
<dbReference type="HOGENOM" id="CLU_1628019_0_0_1"/>
<evidence type="ECO:0000313" key="2">
    <source>
        <dbReference type="Proteomes" id="UP000030755"/>
    </source>
</evidence>